<evidence type="ECO:0000256" key="1">
    <source>
        <dbReference type="SAM" id="MobiDB-lite"/>
    </source>
</evidence>
<reference evidence="2 3" key="1">
    <citation type="submission" date="2024-05" db="EMBL/GenBank/DDBJ databases">
        <title>Haplotype-resolved chromosome-level genome assembly of Huyou (Citrus changshanensis).</title>
        <authorList>
            <person name="Miao C."/>
            <person name="Chen W."/>
            <person name="Wu Y."/>
            <person name="Wang L."/>
            <person name="Zhao S."/>
            <person name="Grierson D."/>
            <person name="Xu C."/>
            <person name="Chen K."/>
        </authorList>
    </citation>
    <scope>NUCLEOTIDE SEQUENCE [LARGE SCALE GENOMIC DNA]</scope>
    <source>
        <strain evidence="2">01-14</strain>
        <tissue evidence="2">Leaf</tissue>
    </source>
</reference>
<evidence type="ECO:0000313" key="2">
    <source>
        <dbReference type="EMBL" id="KAK9177352.1"/>
    </source>
</evidence>
<protein>
    <submittedName>
        <fullName evidence="2">Uncharacterized protein</fullName>
    </submittedName>
</protein>
<feature type="region of interest" description="Disordered" evidence="1">
    <location>
        <begin position="86"/>
        <end position="212"/>
    </location>
</feature>
<accession>A0AAP0LL37</accession>
<evidence type="ECO:0000313" key="3">
    <source>
        <dbReference type="Proteomes" id="UP001428341"/>
    </source>
</evidence>
<feature type="compositionally biased region" description="Low complexity" evidence="1">
    <location>
        <begin position="86"/>
        <end position="100"/>
    </location>
</feature>
<dbReference type="AlphaFoldDB" id="A0AAP0LL37"/>
<gene>
    <name evidence="2" type="ORF">WN944_029374</name>
</gene>
<organism evidence="2 3">
    <name type="scientific">Citrus x changshan-huyou</name>
    <dbReference type="NCBI Taxonomy" id="2935761"/>
    <lineage>
        <taxon>Eukaryota</taxon>
        <taxon>Viridiplantae</taxon>
        <taxon>Streptophyta</taxon>
        <taxon>Embryophyta</taxon>
        <taxon>Tracheophyta</taxon>
        <taxon>Spermatophyta</taxon>
        <taxon>Magnoliopsida</taxon>
        <taxon>eudicotyledons</taxon>
        <taxon>Gunneridae</taxon>
        <taxon>Pentapetalae</taxon>
        <taxon>rosids</taxon>
        <taxon>malvids</taxon>
        <taxon>Sapindales</taxon>
        <taxon>Rutaceae</taxon>
        <taxon>Aurantioideae</taxon>
        <taxon>Citrus</taxon>
    </lineage>
</organism>
<keyword evidence="3" id="KW-1185">Reference proteome</keyword>
<name>A0AAP0LL37_9ROSI</name>
<dbReference type="EMBL" id="JBCGBO010000025">
    <property type="protein sequence ID" value="KAK9177352.1"/>
    <property type="molecule type" value="Genomic_DNA"/>
</dbReference>
<dbReference type="Proteomes" id="UP001428341">
    <property type="component" value="Unassembled WGS sequence"/>
</dbReference>
<feature type="compositionally biased region" description="Basic residues" evidence="1">
    <location>
        <begin position="107"/>
        <end position="119"/>
    </location>
</feature>
<feature type="compositionally biased region" description="Basic and acidic residues" evidence="1">
    <location>
        <begin position="150"/>
        <end position="159"/>
    </location>
</feature>
<proteinExistence type="predicted"/>
<sequence length="212" mass="23261">MVVAKKGNHKARKESVTIPEQNRADLGMNGQGSRFGPLMIVNENDEGIISNNTTTVQESRRQSTISPTTHVTMPKRITKNSSITKTFTNPTFNNNANNAPPSDPSTMKHKGILHAHAKPNHGMNSKDPNKLMMNSTSAGFDEDPLLSLKHSNDPPDGRQPDFNQPEDDSEASDYMGDREEQDEESESAGSLASEDGIDAEQMVDTPDVYKTH</sequence>
<comment type="caution">
    <text evidence="2">The sequence shown here is derived from an EMBL/GenBank/DDBJ whole genome shotgun (WGS) entry which is preliminary data.</text>
</comment>